<dbReference type="eggNOG" id="KOG1545">
    <property type="taxonomic scope" value="Eukaryota"/>
</dbReference>
<evidence type="ECO:0000313" key="9">
    <source>
        <dbReference type="EnsemblMetazoa" id="tetur08g04890.1"/>
    </source>
</evidence>
<dbReference type="GO" id="GO:0008076">
    <property type="term" value="C:voltage-gated potassium channel complex"/>
    <property type="evidence" value="ECO:0007669"/>
    <property type="project" value="InterPro"/>
</dbReference>
<dbReference type="EMBL" id="CAEY01001954">
    <property type="status" value="NOT_ANNOTATED_CDS"/>
    <property type="molecule type" value="Genomic_DNA"/>
</dbReference>
<evidence type="ECO:0000256" key="5">
    <source>
        <dbReference type="ARBA" id="ARBA00023065"/>
    </source>
</evidence>
<organism evidence="9 10">
    <name type="scientific">Tetranychus urticae</name>
    <name type="common">Two-spotted spider mite</name>
    <dbReference type="NCBI Taxonomy" id="32264"/>
    <lineage>
        <taxon>Eukaryota</taxon>
        <taxon>Metazoa</taxon>
        <taxon>Ecdysozoa</taxon>
        <taxon>Arthropoda</taxon>
        <taxon>Chelicerata</taxon>
        <taxon>Arachnida</taxon>
        <taxon>Acari</taxon>
        <taxon>Acariformes</taxon>
        <taxon>Trombidiformes</taxon>
        <taxon>Prostigmata</taxon>
        <taxon>Eleutherengona</taxon>
        <taxon>Raphignathae</taxon>
        <taxon>Tetranychoidea</taxon>
        <taxon>Tetranychidae</taxon>
        <taxon>Tetranychus</taxon>
    </lineage>
</organism>
<dbReference type="Gene3D" id="3.30.710.10">
    <property type="entry name" value="Potassium Channel Kv1.1, Chain A"/>
    <property type="match status" value="1"/>
</dbReference>
<evidence type="ECO:0000256" key="3">
    <source>
        <dbReference type="ARBA" id="ARBA00022692"/>
    </source>
</evidence>
<keyword evidence="5" id="KW-0406">Ion transport</keyword>
<protein>
    <recommendedName>
        <fullName evidence="8">BTB domain-containing protein</fullName>
    </recommendedName>
</protein>
<dbReference type="PRINTS" id="PR00169">
    <property type="entry name" value="KCHANNEL"/>
</dbReference>
<dbReference type="SMART" id="SM00225">
    <property type="entry name" value="BTB"/>
    <property type="match status" value="1"/>
</dbReference>
<keyword evidence="6" id="KW-0472">Membrane</keyword>
<evidence type="ECO:0000256" key="6">
    <source>
        <dbReference type="ARBA" id="ARBA00023136"/>
    </source>
</evidence>
<accession>T1KBQ3</accession>
<dbReference type="InterPro" id="IPR003131">
    <property type="entry name" value="T1-type_BTB"/>
</dbReference>
<sequence>MVCLKYDVYWSSKLDAYDEHSIVYYGTLTLLRCYFKASFPRVTTTEIEARERIESTSAVNLNVQYERFVPLNHNHHLCERVTINVSGSRFETQLRTLCTFPNTLLGDPRRRIRVQTSSIERLINQNYVKMLLKSSIINLKEIVEEMFVLLLLQYFDPRRNEYFFDRCRIAFEPILYYYQSNGKLRRPMNVPLDIFLEEIRFYQLGSLAIDKFKAEEGFAPRSKEAPLPKGDFQRKLWLLFEHPESSQGARVVAIISI</sequence>
<dbReference type="Pfam" id="PF02214">
    <property type="entry name" value="BTB_2"/>
    <property type="match status" value="1"/>
</dbReference>
<name>T1KBQ3_TETUR</name>
<comment type="subcellular location">
    <subcellularLocation>
        <location evidence="1">Membrane</location>
        <topology evidence="1">Multi-pass membrane protein</topology>
    </subcellularLocation>
</comment>
<evidence type="ECO:0000256" key="4">
    <source>
        <dbReference type="ARBA" id="ARBA00022989"/>
    </source>
</evidence>
<dbReference type="HOGENOM" id="CLU_2149046_0_0_1"/>
<evidence type="ECO:0000256" key="1">
    <source>
        <dbReference type="ARBA" id="ARBA00004141"/>
    </source>
</evidence>
<dbReference type="SUPFAM" id="SSF54695">
    <property type="entry name" value="POZ domain"/>
    <property type="match status" value="1"/>
</dbReference>
<dbReference type="InterPro" id="IPR027359">
    <property type="entry name" value="Volt_channel_dom_sf"/>
</dbReference>
<dbReference type="GO" id="GO:0051260">
    <property type="term" value="P:protein homooligomerization"/>
    <property type="evidence" value="ECO:0007669"/>
    <property type="project" value="InterPro"/>
</dbReference>
<dbReference type="PANTHER" id="PTHR11537">
    <property type="entry name" value="VOLTAGE-GATED POTASSIUM CHANNEL"/>
    <property type="match status" value="1"/>
</dbReference>
<proteinExistence type="predicted"/>
<dbReference type="InterPro" id="IPR011333">
    <property type="entry name" value="SKP1/BTB/POZ_sf"/>
</dbReference>
<keyword evidence="4" id="KW-1133">Transmembrane helix</keyword>
<keyword evidence="7" id="KW-0407">Ion channel</keyword>
<evidence type="ECO:0000256" key="2">
    <source>
        <dbReference type="ARBA" id="ARBA00022448"/>
    </source>
</evidence>
<dbReference type="EnsemblMetazoa" id="tetur08g04890.1">
    <property type="protein sequence ID" value="tetur08g04890.1"/>
    <property type="gene ID" value="tetur08g04890"/>
</dbReference>
<reference evidence="9" key="2">
    <citation type="submission" date="2015-06" db="UniProtKB">
        <authorList>
            <consortium name="EnsemblMetazoa"/>
        </authorList>
    </citation>
    <scope>IDENTIFICATION</scope>
</reference>
<dbReference type="AlphaFoldDB" id="T1KBQ3"/>
<dbReference type="Proteomes" id="UP000015104">
    <property type="component" value="Unassembled WGS sequence"/>
</dbReference>
<keyword evidence="2" id="KW-0813">Transport</keyword>
<evidence type="ECO:0000313" key="10">
    <source>
        <dbReference type="Proteomes" id="UP000015104"/>
    </source>
</evidence>
<dbReference type="STRING" id="32264.T1KBQ3"/>
<dbReference type="GO" id="GO:0001508">
    <property type="term" value="P:action potential"/>
    <property type="evidence" value="ECO:0007669"/>
    <property type="project" value="TreeGrafter"/>
</dbReference>
<dbReference type="Gene3D" id="1.20.120.350">
    <property type="entry name" value="Voltage-gated potassium channels. Chain C"/>
    <property type="match status" value="1"/>
</dbReference>
<evidence type="ECO:0000256" key="7">
    <source>
        <dbReference type="ARBA" id="ARBA00023303"/>
    </source>
</evidence>
<keyword evidence="10" id="KW-1185">Reference proteome</keyword>
<reference evidence="10" key="1">
    <citation type="submission" date="2011-08" db="EMBL/GenBank/DDBJ databases">
        <authorList>
            <person name="Rombauts S."/>
        </authorList>
    </citation>
    <scope>NUCLEOTIDE SEQUENCE</scope>
    <source>
        <strain evidence="10">London</strain>
    </source>
</reference>
<feature type="domain" description="BTB" evidence="8">
    <location>
        <begin position="79"/>
        <end position="219"/>
    </location>
</feature>
<evidence type="ECO:0000259" key="8">
    <source>
        <dbReference type="SMART" id="SM00225"/>
    </source>
</evidence>
<dbReference type="GO" id="GO:0005251">
    <property type="term" value="F:delayed rectifier potassium channel activity"/>
    <property type="evidence" value="ECO:0007669"/>
    <property type="project" value="TreeGrafter"/>
</dbReference>
<keyword evidence="3" id="KW-0812">Transmembrane</keyword>
<dbReference type="PRINTS" id="PR01496">
    <property type="entry name" value="SHAKERCHANEL"/>
</dbReference>
<dbReference type="InterPro" id="IPR000210">
    <property type="entry name" value="BTB/POZ_dom"/>
</dbReference>
<dbReference type="InterPro" id="IPR003972">
    <property type="entry name" value="K_chnl_volt-dep_Kv1"/>
</dbReference>
<dbReference type="PANTHER" id="PTHR11537:SF113">
    <property type="entry name" value="POTASSIUM VOLTAGE-GATED CHANNEL PROTEIN SHAKER"/>
    <property type="match status" value="1"/>
</dbReference>
<dbReference type="InterPro" id="IPR028325">
    <property type="entry name" value="VG_K_chnl"/>
</dbReference>